<dbReference type="AlphaFoldDB" id="A0A316FW95"/>
<keyword evidence="3" id="KW-1185">Reference proteome</keyword>
<dbReference type="RefSeq" id="WP_109762825.1">
    <property type="nucleotide sequence ID" value="NZ_QGGU01000004.1"/>
</dbReference>
<protein>
    <submittedName>
        <fullName evidence="2">Uncharacterized protein DUF2384</fullName>
    </submittedName>
</protein>
<evidence type="ECO:0000313" key="2">
    <source>
        <dbReference type="EMBL" id="PWK52839.1"/>
    </source>
</evidence>
<dbReference type="Pfam" id="PF09722">
    <property type="entry name" value="Xre_MbcA_ParS_C"/>
    <property type="match status" value="1"/>
</dbReference>
<evidence type="ECO:0000313" key="3">
    <source>
        <dbReference type="Proteomes" id="UP000245790"/>
    </source>
</evidence>
<feature type="domain" description="Antitoxin Xre/MbcA/ParS-like toxin-binding" evidence="1">
    <location>
        <begin position="15"/>
        <end position="64"/>
    </location>
</feature>
<accession>A0A316FW95</accession>
<evidence type="ECO:0000259" key="1">
    <source>
        <dbReference type="Pfam" id="PF09722"/>
    </source>
</evidence>
<gene>
    <name evidence="2" type="ORF">C8D97_10457</name>
</gene>
<name>A0A316FW95_9GAMM</name>
<comment type="caution">
    <text evidence="2">The sequence shown here is derived from an EMBL/GenBank/DDBJ whole genome shotgun (WGS) entry which is preliminary data.</text>
</comment>
<sequence length="66" mass="7266">MNENKLRADETKSLAVKVFGSKDKADAWLKKKREIFGGKSGLESISSDAGAELVKETLLKLDSGYY</sequence>
<dbReference type="InterPro" id="IPR024467">
    <property type="entry name" value="Xre/MbcA/ParS-like_toxin-bd"/>
</dbReference>
<dbReference type="EMBL" id="QGGU01000004">
    <property type="protein sequence ID" value="PWK52839.1"/>
    <property type="molecule type" value="Genomic_DNA"/>
</dbReference>
<reference evidence="2 3" key="1">
    <citation type="submission" date="2018-05" db="EMBL/GenBank/DDBJ databases">
        <title>Genomic Encyclopedia of Type Strains, Phase IV (KMG-IV): sequencing the most valuable type-strain genomes for metagenomic binning, comparative biology and taxonomic classification.</title>
        <authorList>
            <person name="Goeker M."/>
        </authorList>
    </citation>
    <scope>NUCLEOTIDE SEQUENCE [LARGE SCALE GENOMIC DNA]</scope>
    <source>
        <strain evidence="2 3">DSM 25350</strain>
    </source>
</reference>
<dbReference type="Proteomes" id="UP000245790">
    <property type="component" value="Unassembled WGS sequence"/>
</dbReference>
<dbReference type="OrthoDB" id="6166782at2"/>
<organism evidence="2 3">
    <name type="scientific">Pleionea mediterranea</name>
    <dbReference type="NCBI Taxonomy" id="523701"/>
    <lineage>
        <taxon>Bacteria</taxon>
        <taxon>Pseudomonadati</taxon>
        <taxon>Pseudomonadota</taxon>
        <taxon>Gammaproteobacteria</taxon>
        <taxon>Oceanospirillales</taxon>
        <taxon>Pleioneaceae</taxon>
        <taxon>Pleionea</taxon>
    </lineage>
</organism>
<proteinExistence type="predicted"/>